<organism evidence="3 4">
    <name type="scientific">Microbotryum intermedium</name>
    <dbReference type="NCBI Taxonomy" id="269621"/>
    <lineage>
        <taxon>Eukaryota</taxon>
        <taxon>Fungi</taxon>
        <taxon>Dikarya</taxon>
        <taxon>Basidiomycota</taxon>
        <taxon>Pucciniomycotina</taxon>
        <taxon>Microbotryomycetes</taxon>
        <taxon>Microbotryales</taxon>
        <taxon>Microbotryaceae</taxon>
        <taxon>Microbotryum</taxon>
    </lineage>
</organism>
<proteinExistence type="inferred from homology"/>
<protein>
    <submittedName>
        <fullName evidence="3">BQ2448_3133 protein</fullName>
    </submittedName>
</protein>
<feature type="domain" description="Asteroid" evidence="2">
    <location>
        <begin position="149"/>
        <end position="241"/>
    </location>
</feature>
<dbReference type="Pfam" id="PF12813">
    <property type="entry name" value="XPG_I_2"/>
    <property type="match status" value="1"/>
</dbReference>
<dbReference type="SUPFAM" id="SSF88723">
    <property type="entry name" value="PIN domain-like"/>
    <property type="match status" value="1"/>
</dbReference>
<name>A0A238FED7_9BASI</name>
<dbReference type="InterPro" id="IPR026832">
    <property type="entry name" value="Asteroid"/>
</dbReference>
<comment type="similarity">
    <text evidence="1">Belongs to the asteroid family.</text>
</comment>
<dbReference type="EMBL" id="FMSP01000007">
    <property type="protein sequence ID" value="SCV71545.1"/>
    <property type="molecule type" value="Genomic_DNA"/>
</dbReference>
<accession>A0A238FED7</accession>
<dbReference type="InterPro" id="IPR019974">
    <property type="entry name" value="XPG_CS"/>
</dbReference>
<dbReference type="Gene3D" id="3.40.50.1010">
    <property type="entry name" value="5'-nuclease"/>
    <property type="match status" value="1"/>
</dbReference>
<dbReference type="InterPro" id="IPR029060">
    <property type="entry name" value="PIN-like_dom_sf"/>
</dbReference>
<evidence type="ECO:0000256" key="1">
    <source>
        <dbReference type="ARBA" id="ARBA00007398"/>
    </source>
</evidence>
<keyword evidence="4" id="KW-1185">Reference proteome</keyword>
<evidence type="ECO:0000313" key="4">
    <source>
        <dbReference type="Proteomes" id="UP000198372"/>
    </source>
</evidence>
<dbReference type="PROSITE" id="PS00841">
    <property type="entry name" value="XPG_1"/>
    <property type="match status" value="1"/>
</dbReference>
<dbReference type="Proteomes" id="UP000198372">
    <property type="component" value="Unassembled WGS sequence"/>
</dbReference>
<dbReference type="InterPro" id="IPR039436">
    <property type="entry name" value="Asteroid_dom"/>
</dbReference>
<gene>
    <name evidence="3" type="ORF">BQ2448_3133</name>
</gene>
<dbReference type="AlphaFoldDB" id="A0A238FED7"/>
<evidence type="ECO:0000259" key="2">
    <source>
        <dbReference type="Pfam" id="PF12813"/>
    </source>
</evidence>
<dbReference type="PANTHER" id="PTHR15665">
    <property type="entry name" value="ASTEROID PROTEIN"/>
    <property type="match status" value="1"/>
</dbReference>
<dbReference type="OrthoDB" id="25987at2759"/>
<dbReference type="PANTHER" id="PTHR15665:SF1">
    <property type="entry name" value="PROTEIN ASTEROID HOMOLOG 1"/>
    <property type="match status" value="1"/>
</dbReference>
<evidence type="ECO:0000313" key="3">
    <source>
        <dbReference type="EMBL" id="SCV71545.1"/>
    </source>
</evidence>
<reference evidence="4" key="1">
    <citation type="submission" date="2016-09" db="EMBL/GenBank/DDBJ databases">
        <authorList>
            <person name="Jeantristanb JTB J.-T."/>
            <person name="Ricardo R."/>
        </authorList>
    </citation>
    <scope>NUCLEOTIDE SEQUENCE [LARGE SCALE GENOMIC DNA]</scope>
</reference>
<sequence>MGVHGLTSFVNKQQPRLSKTHVHTAPTEQDTPIPFVVDGLAFVAYVLLSSVGSVTLDGARGGNYTAIRRYVKRIIDYLRAAALEPEFVWDGAHSVSKLPTIKERTEQKIAAVREFMSSDACVRAQADKISDATGSPLLARSTFVYVLNEMNVKMHFASGEADSPTAELAQRRNAYAVSSDSDFFVFPAEYRGYVPVHTIRYGHNRSALLEQAHSSASPRVEFEVFQPTRIAESLNLPLQRLPIFASLAGNDLADYYKYFRCASRPNQYGRVWVNHRVIAGALSSIRYNSSTHESALRKVLPSLMMPTTAKVPWEKMVSDLTASAAAYALQAVEDSGPEFRLSPRSSDTPDQAACRKLYREKALGCGNLTTIILQAIQTGIVVPNALLEEPKMPSTAVTMGCPLRKMIYAVLDDAIGLGRSSIEEYCRQGGYLQSARIAISRLGSLVDEFESTWTSPIVLAPEHERVRFLCALLRYEGCGIPLRSNQAWPYFSLVLVLRHIQRHATSKWTKAALLAALATALIVKLQPTYDRISDEIKLPAAAPLNHLHRSAELLHTSHSLQCLMEVLLLCDRMVPLHITYDGSMLHRLWSLGDGLMEKLGKYLTESQLDLIDELMGIVDEERD</sequence>
<dbReference type="STRING" id="269621.A0A238FED7"/>
<dbReference type="GO" id="GO:0016788">
    <property type="term" value="F:hydrolase activity, acting on ester bonds"/>
    <property type="evidence" value="ECO:0007669"/>
    <property type="project" value="InterPro"/>
</dbReference>